<dbReference type="InterPro" id="IPR013740">
    <property type="entry name" value="Redoxin"/>
</dbReference>
<dbReference type="PROSITE" id="PS51352">
    <property type="entry name" value="THIOREDOXIN_2"/>
    <property type="match status" value="1"/>
</dbReference>
<evidence type="ECO:0000256" key="1">
    <source>
        <dbReference type="SAM" id="SignalP"/>
    </source>
</evidence>
<accession>A0A7X1E940</accession>
<dbReference type="InterPro" id="IPR013766">
    <property type="entry name" value="Thioredoxin_domain"/>
</dbReference>
<dbReference type="Gene3D" id="3.40.30.10">
    <property type="entry name" value="Glutaredoxin"/>
    <property type="match status" value="1"/>
</dbReference>
<dbReference type="GO" id="GO:0016491">
    <property type="term" value="F:oxidoreductase activity"/>
    <property type="evidence" value="ECO:0007669"/>
    <property type="project" value="InterPro"/>
</dbReference>
<dbReference type="PANTHER" id="PTHR42852:SF13">
    <property type="entry name" value="PROTEIN DIPZ"/>
    <property type="match status" value="1"/>
</dbReference>
<feature type="domain" description="Thioredoxin" evidence="2">
    <location>
        <begin position="150"/>
        <end position="306"/>
    </location>
</feature>
<feature type="chain" id="PRO_5030912558" evidence="1">
    <location>
        <begin position="26"/>
        <end position="309"/>
    </location>
</feature>
<proteinExistence type="predicted"/>
<comment type="caution">
    <text evidence="3">The sequence shown here is derived from an EMBL/GenBank/DDBJ whole genome shotgun (WGS) entry which is preliminary data.</text>
</comment>
<organism evidence="3 4">
    <name type="scientific">Pelagicoccus albus</name>
    <dbReference type="NCBI Taxonomy" id="415222"/>
    <lineage>
        <taxon>Bacteria</taxon>
        <taxon>Pseudomonadati</taxon>
        <taxon>Verrucomicrobiota</taxon>
        <taxon>Opitutia</taxon>
        <taxon>Puniceicoccales</taxon>
        <taxon>Pelagicoccaceae</taxon>
        <taxon>Pelagicoccus</taxon>
    </lineage>
</organism>
<dbReference type="SUPFAM" id="SSF52833">
    <property type="entry name" value="Thioredoxin-like"/>
    <property type="match status" value="1"/>
</dbReference>
<dbReference type="Pfam" id="PF08534">
    <property type="entry name" value="Redoxin"/>
    <property type="match status" value="1"/>
</dbReference>
<dbReference type="Proteomes" id="UP000526501">
    <property type="component" value="Unassembled WGS sequence"/>
</dbReference>
<name>A0A7X1E940_9BACT</name>
<dbReference type="CDD" id="cd02966">
    <property type="entry name" value="TlpA_like_family"/>
    <property type="match status" value="1"/>
</dbReference>
<dbReference type="InterPro" id="IPR050553">
    <property type="entry name" value="Thioredoxin_ResA/DsbE_sf"/>
</dbReference>
<reference evidence="3 4" key="1">
    <citation type="submission" date="2020-07" db="EMBL/GenBank/DDBJ databases">
        <authorList>
            <person name="Feng X."/>
        </authorList>
    </citation>
    <scope>NUCLEOTIDE SEQUENCE [LARGE SCALE GENOMIC DNA]</scope>
    <source>
        <strain evidence="3 4">JCM23202</strain>
    </source>
</reference>
<dbReference type="InterPro" id="IPR036249">
    <property type="entry name" value="Thioredoxin-like_sf"/>
</dbReference>
<dbReference type="RefSeq" id="WP_185660819.1">
    <property type="nucleotide sequence ID" value="NZ_CAWPOO010000012.1"/>
</dbReference>
<evidence type="ECO:0000313" key="4">
    <source>
        <dbReference type="Proteomes" id="UP000526501"/>
    </source>
</evidence>
<sequence>MNLFNSLRASTLFAAVTLLFSAAFAGEAEHDELVAAASDKDADFEAALQESIDAGMPSDWILEAEIVRMLSTGDLAMMPDLIERIDSVGDEFRFGVDRSFYSTEQLAGFADTLRCVTAYRAGDKEAFEEYAIKSYAKAPGFNSIFGIGDLLARQKMEAAQQAAMADFKVPMDMVLANVEGDSKTIAEWMGDDKAMLVDFWASWCGPCIRLMPKLKEKQSSLSEQGIFVAGVNTDRNEQLESAVKVREREEMESVPWLLDRNGGDLSGLLMVDSIPRMVLIDRDGSVLYNGHPSDPSLGDALAQLGVELH</sequence>
<keyword evidence="4" id="KW-1185">Reference proteome</keyword>
<dbReference type="AlphaFoldDB" id="A0A7X1E940"/>
<protein>
    <submittedName>
        <fullName evidence="3">TlpA family protein disulfide reductase</fullName>
    </submittedName>
</protein>
<evidence type="ECO:0000259" key="2">
    <source>
        <dbReference type="PROSITE" id="PS51352"/>
    </source>
</evidence>
<evidence type="ECO:0000313" key="3">
    <source>
        <dbReference type="EMBL" id="MBC2606951.1"/>
    </source>
</evidence>
<feature type="signal peptide" evidence="1">
    <location>
        <begin position="1"/>
        <end position="25"/>
    </location>
</feature>
<dbReference type="EMBL" id="JACHVC010000012">
    <property type="protein sequence ID" value="MBC2606951.1"/>
    <property type="molecule type" value="Genomic_DNA"/>
</dbReference>
<gene>
    <name evidence="3" type="ORF">H5P27_12935</name>
</gene>
<keyword evidence="1" id="KW-0732">Signal</keyword>
<dbReference type="PANTHER" id="PTHR42852">
    <property type="entry name" value="THIOL:DISULFIDE INTERCHANGE PROTEIN DSBE"/>
    <property type="match status" value="1"/>
</dbReference>